<dbReference type="Gene3D" id="1.10.10.60">
    <property type="entry name" value="Homeodomain-like"/>
    <property type="match status" value="1"/>
</dbReference>
<evidence type="ECO:0000256" key="2">
    <source>
        <dbReference type="SAM" id="Coils"/>
    </source>
</evidence>
<dbReference type="InterPro" id="IPR002514">
    <property type="entry name" value="Transposase_8"/>
</dbReference>
<evidence type="ECO:0000313" key="5">
    <source>
        <dbReference type="Proteomes" id="UP001155059"/>
    </source>
</evidence>
<dbReference type="InterPro" id="IPR036397">
    <property type="entry name" value="RNaseH_sf"/>
</dbReference>
<gene>
    <name evidence="4" type="ORF">M1B34_09905</name>
</gene>
<dbReference type="InterPro" id="IPR012337">
    <property type="entry name" value="RNaseH-like_sf"/>
</dbReference>
<dbReference type="GO" id="GO:0006313">
    <property type="term" value="P:DNA transposition"/>
    <property type="evidence" value="ECO:0007669"/>
    <property type="project" value="InterPro"/>
</dbReference>
<dbReference type="InterPro" id="IPR050900">
    <property type="entry name" value="Transposase_IS3/IS150/IS904"/>
</dbReference>
<name>A0A9X1YTQ3_9PSED</name>
<dbReference type="GO" id="GO:0003677">
    <property type="term" value="F:DNA binding"/>
    <property type="evidence" value="ECO:0007669"/>
    <property type="project" value="InterPro"/>
</dbReference>
<dbReference type="InterPro" id="IPR048020">
    <property type="entry name" value="Transpos_IS3"/>
</dbReference>
<dbReference type="PANTHER" id="PTHR46889:SF4">
    <property type="entry name" value="TRANSPOSASE INSO FOR INSERTION SEQUENCE ELEMENT IS911B-RELATED"/>
    <property type="match status" value="1"/>
</dbReference>
<dbReference type="Pfam" id="PF13276">
    <property type="entry name" value="HTH_21"/>
    <property type="match status" value="1"/>
</dbReference>
<dbReference type="RefSeq" id="WP_268264989.1">
    <property type="nucleotide sequence ID" value="NZ_JALQCW010000020.1"/>
</dbReference>
<evidence type="ECO:0000256" key="1">
    <source>
        <dbReference type="ARBA" id="ARBA00009964"/>
    </source>
</evidence>
<dbReference type="GO" id="GO:0004803">
    <property type="term" value="F:transposase activity"/>
    <property type="evidence" value="ECO:0007669"/>
    <property type="project" value="InterPro"/>
</dbReference>
<evidence type="ECO:0000259" key="3">
    <source>
        <dbReference type="PROSITE" id="PS50994"/>
    </source>
</evidence>
<feature type="domain" description="Integrase catalytic" evidence="3">
    <location>
        <begin position="214"/>
        <end position="377"/>
    </location>
</feature>
<reference evidence="4 5" key="1">
    <citation type="journal article" date="2022" name="Int. J. Syst. Evol. Microbiol.">
        <title>Pseudomonas aegrilactucae sp. nov. and Pseudomonas morbosilactucae sp. nov., pathogens causing bacterial rot of lettuce in Japan.</title>
        <authorList>
            <person name="Sawada H."/>
            <person name="Fujikawa T."/>
            <person name="Satou M."/>
        </authorList>
    </citation>
    <scope>NUCLEOTIDE SEQUENCE [LARGE SCALE GENOMIC DNA]</scope>
    <source>
        <strain evidence="4 5">MAFF 302030</strain>
    </source>
</reference>
<proteinExistence type="inferred from homology"/>
<comment type="similarity">
    <text evidence="1">Belongs to the transposase 8 family.</text>
</comment>
<feature type="coiled-coil region" evidence="2">
    <location>
        <begin position="56"/>
        <end position="83"/>
    </location>
</feature>
<dbReference type="NCBIfam" id="NF033516">
    <property type="entry name" value="transpos_IS3"/>
    <property type="match status" value="1"/>
</dbReference>
<protein>
    <submittedName>
        <fullName evidence="4">IS3 family transposase</fullName>
    </submittedName>
</protein>
<evidence type="ECO:0000313" key="4">
    <source>
        <dbReference type="EMBL" id="MCK9798033.1"/>
    </source>
</evidence>
<dbReference type="PANTHER" id="PTHR46889">
    <property type="entry name" value="TRANSPOSASE INSF FOR INSERTION SEQUENCE IS3B-RELATED"/>
    <property type="match status" value="1"/>
</dbReference>
<dbReference type="InterPro" id="IPR001584">
    <property type="entry name" value="Integrase_cat-core"/>
</dbReference>
<reference evidence="4 5" key="2">
    <citation type="journal article" date="2023" name="Plant Pathol.">
        <title>Dismantling and reorganizing Pseudomonas marginalis sensu#lato.</title>
        <authorList>
            <person name="Sawada H."/>
            <person name="Fujikawa T."/>
            <person name="Satou M."/>
        </authorList>
    </citation>
    <scope>NUCLEOTIDE SEQUENCE [LARGE SCALE GENOMIC DNA]</scope>
    <source>
        <strain evidence="4 5">MAFF 302030</strain>
    </source>
</reference>
<dbReference type="InterPro" id="IPR025948">
    <property type="entry name" value="HTH-like_dom"/>
</dbReference>
<dbReference type="SUPFAM" id="SSF46689">
    <property type="entry name" value="Homeodomain-like"/>
    <property type="match status" value="1"/>
</dbReference>
<dbReference type="Pfam" id="PF13333">
    <property type="entry name" value="rve_2"/>
    <property type="match status" value="1"/>
</dbReference>
<accession>A0A9X1YTQ3</accession>
<comment type="caution">
    <text evidence="4">The sequence shown here is derived from an EMBL/GenBank/DDBJ whole genome shotgun (WGS) entry which is preliminary data.</text>
</comment>
<dbReference type="Pfam" id="PF00665">
    <property type="entry name" value="rve"/>
    <property type="match status" value="1"/>
</dbReference>
<dbReference type="SUPFAM" id="SSF53098">
    <property type="entry name" value="Ribonuclease H-like"/>
    <property type="match status" value="1"/>
</dbReference>
<keyword evidence="2" id="KW-0175">Coiled coil</keyword>
<dbReference type="EMBL" id="JALQCW010000020">
    <property type="protein sequence ID" value="MCK9798033.1"/>
    <property type="molecule type" value="Genomic_DNA"/>
</dbReference>
<dbReference type="PROSITE" id="PS50994">
    <property type="entry name" value="INTEGRASE"/>
    <property type="match status" value="1"/>
</dbReference>
<organism evidence="4 5">
    <name type="scientific">Pseudomonas morbosilactucae</name>
    <dbReference type="NCBI Taxonomy" id="2938197"/>
    <lineage>
        <taxon>Bacteria</taxon>
        <taxon>Pseudomonadati</taxon>
        <taxon>Pseudomonadota</taxon>
        <taxon>Gammaproteobacteria</taxon>
        <taxon>Pseudomonadales</taxon>
        <taxon>Pseudomonadaceae</taxon>
        <taxon>Pseudomonas</taxon>
    </lineage>
</organism>
<dbReference type="GO" id="GO:0015074">
    <property type="term" value="P:DNA integration"/>
    <property type="evidence" value="ECO:0007669"/>
    <property type="project" value="InterPro"/>
</dbReference>
<dbReference type="AlphaFoldDB" id="A0A9X1YTQ3"/>
<sequence length="383" mass="44774">MSNPRYPEEFKIQAVNQVIEKKLPVADVAARLGVSTHSLYAWIKRYSKPLEERQQDDDQHAELRRLRAELKRVTEERDNLKKGRRVLCQGVRLKYAFIKLRAGDYSIRRLCLTLKVHPSGYYAWLSEPQSARAKDDQRLLGLIKHSWLESGGVYDYRKIHDDLREVGEDCGRHRVARLMRLEGLRSQTGYRRRAGKYGGKPAVASPNLLKRQFDVVEPNKVWVTDITYIRTYEGWLYLAVVLDLFSRQVVGWSMKSQMASDLAIDALLMAVWRRKPKQEVMVHSDQGSQYSSSDWRSFLKANNLVASMSRRGNCHDNAVAESFFQLLKRERIKRKIYTTREDARSDVFDYIEMFYNAKRRHGFNNQLSPVEFEKRYAMSLQGV</sequence>
<dbReference type="InterPro" id="IPR009057">
    <property type="entry name" value="Homeodomain-like_sf"/>
</dbReference>
<dbReference type="Pfam" id="PF01527">
    <property type="entry name" value="HTH_Tnp_1"/>
    <property type="match status" value="1"/>
</dbReference>
<dbReference type="Gene3D" id="3.30.420.10">
    <property type="entry name" value="Ribonuclease H-like superfamily/Ribonuclease H"/>
    <property type="match status" value="1"/>
</dbReference>
<dbReference type="Proteomes" id="UP001155059">
    <property type="component" value="Unassembled WGS sequence"/>
</dbReference>